<dbReference type="InterPro" id="IPR044862">
    <property type="entry name" value="Pro_4_hyd_alph_FE2OG_OXY"/>
</dbReference>
<evidence type="ECO:0000313" key="17">
    <source>
        <dbReference type="Proteomes" id="UP000274131"/>
    </source>
</evidence>
<evidence type="ECO:0000256" key="8">
    <source>
        <dbReference type="ARBA" id="ARBA00022896"/>
    </source>
</evidence>
<dbReference type="SMART" id="SM00702">
    <property type="entry name" value="P4Hc"/>
    <property type="match status" value="1"/>
</dbReference>
<evidence type="ECO:0000256" key="11">
    <source>
        <dbReference type="ARBA" id="ARBA00023004"/>
    </source>
</evidence>
<evidence type="ECO:0000256" key="9">
    <source>
        <dbReference type="ARBA" id="ARBA00022964"/>
    </source>
</evidence>
<dbReference type="EMBL" id="UXUI01008022">
    <property type="protein sequence ID" value="VDD90248.1"/>
    <property type="molecule type" value="Genomic_DNA"/>
</dbReference>
<evidence type="ECO:0000256" key="3">
    <source>
        <dbReference type="ARBA" id="ARBA00004319"/>
    </source>
</evidence>
<dbReference type="AlphaFoldDB" id="A0A0N4V582"/>
<organism evidence="18">
    <name type="scientific">Enterobius vermicularis</name>
    <name type="common">Human pinworm</name>
    <dbReference type="NCBI Taxonomy" id="51028"/>
    <lineage>
        <taxon>Eukaryota</taxon>
        <taxon>Metazoa</taxon>
        <taxon>Ecdysozoa</taxon>
        <taxon>Nematoda</taxon>
        <taxon>Chromadorea</taxon>
        <taxon>Rhabditida</taxon>
        <taxon>Spirurina</taxon>
        <taxon>Oxyuridomorpha</taxon>
        <taxon>Oxyuroidea</taxon>
        <taxon>Oxyuridae</taxon>
        <taxon>Enterobius</taxon>
    </lineage>
</organism>
<dbReference type="EC" id="1.14.11.2" evidence="5"/>
<comment type="function">
    <text evidence="2">Catalyzes the post-translational formation of 4-hydroxyproline in -Xaa-Pro-Gly- sequences in collagens and other proteins.</text>
</comment>
<dbReference type="Proteomes" id="UP000274131">
    <property type="component" value="Unassembled WGS sequence"/>
</dbReference>
<dbReference type="PROSITE" id="PS51471">
    <property type="entry name" value="FE2OG_OXY"/>
    <property type="match status" value="1"/>
</dbReference>
<keyword evidence="10" id="KW-0560">Oxidoreductase</keyword>
<evidence type="ECO:0000256" key="7">
    <source>
        <dbReference type="ARBA" id="ARBA00022824"/>
    </source>
</evidence>
<evidence type="ECO:0000313" key="16">
    <source>
        <dbReference type="EMBL" id="VDD90248.1"/>
    </source>
</evidence>
<comment type="subcellular location">
    <subcellularLocation>
        <location evidence="3">Endoplasmic reticulum lumen</location>
    </subcellularLocation>
</comment>
<dbReference type="InterPro" id="IPR045054">
    <property type="entry name" value="P4HA-like"/>
</dbReference>
<feature type="signal peptide" evidence="14">
    <location>
        <begin position="1"/>
        <end position="17"/>
    </location>
</feature>
<keyword evidence="8" id="KW-0847">Vitamin C</keyword>
<keyword evidence="6" id="KW-0479">Metal-binding</keyword>
<feature type="repeat" description="TPR" evidence="13">
    <location>
        <begin position="207"/>
        <end position="240"/>
    </location>
</feature>
<proteinExistence type="inferred from homology"/>
<dbReference type="GO" id="GO:0004656">
    <property type="term" value="F:procollagen-proline 4-dioxygenase activity"/>
    <property type="evidence" value="ECO:0007669"/>
    <property type="project" value="UniProtKB-EC"/>
</dbReference>
<dbReference type="PROSITE" id="PS50005">
    <property type="entry name" value="TPR"/>
    <property type="match status" value="1"/>
</dbReference>
<evidence type="ECO:0000256" key="13">
    <source>
        <dbReference type="PROSITE-ProRule" id="PRU00339"/>
    </source>
</evidence>
<evidence type="ECO:0000259" key="15">
    <source>
        <dbReference type="PROSITE" id="PS51471"/>
    </source>
</evidence>
<keyword evidence="13" id="KW-0802">TPR repeat</keyword>
<comment type="cofactor">
    <cofactor evidence="1">
        <name>L-ascorbate</name>
        <dbReference type="ChEBI" id="CHEBI:38290"/>
    </cofactor>
</comment>
<gene>
    <name evidence="16" type="ORF">EVEC_LOCUS4999</name>
</gene>
<dbReference type="Gene3D" id="6.10.140.1460">
    <property type="match status" value="1"/>
</dbReference>
<dbReference type="InterPro" id="IPR011990">
    <property type="entry name" value="TPR-like_helical_dom_sf"/>
</dbReference>
<evidence type="ECO:0000256" key="2">
    <source>
        <dbReference type="ARBA" id="ARBA00002035"/>
    </source>
</evidence>
<dbReference type="PANTHER" id="PTHR10869">
    <property type="entry name" value="PROLYL 4-HYDROXYLASE ALPHA SUBUNIT"/>
    <property type="match status" value="1"/>
</dbReference>
<keyword evidence="9" id="KW-0223">Dioxygenase</keyword>
<keyword evidence="12" id="KW-0325">Glycoprotein</keyword>
<dbReference type="Pfam" id="PF23558">
    <property type="entry name" value="TPR_P4H"/>
    <property type="match status" value="1"/>
</dbReference>
<dbReference type="STRING" id="51028.A0A0N4V582"/>
<dbReference type="InterPro" id="IPR059068">
    <property type="entry name" value="TPR_P4H"/>
</dbReference>
<dbReference type="GO" id="GO:0031418">
    <property type="term" value="F:L-ascorbic acid binding"/>
    <property type="evidence" value="ECO:0007669"/>
    <property type="project" value="UniProtKB-KW"/>
</dbReference>
<keyword evidence="7" id="KW-0256">Endoplasmic reticulum</keyword>
<name>A0A0N4V582_ENTVE</name>
<feature type="chain" id="PRO_5043122682" description="procollagen-proline 4-dioxygenase" evidence="14">
    <location>
        <begin position="18"/>
        <end position="561"/>
    </location>
</feature>
<dbReference type="SUPFAM" id="SSF48452">
    <property type="entry name" value="TPR-like"/>
    <property type="match status" value="1"/>
</dbReference>
<evidence type="ECO:0000313" key="18">
    <source>
        <dbReference type="WBParaSite" id="EVEC_0000536801-mRNA-1"/>
    </source>
</evidence>
<evidence type="ECO:0000256" key="5">
    <source>
        <dbReference type="ARBA" id="ARBA00012269"/>
    </source>
</evidence>
<evidence type="ECO:0000256" key="14">
    <source>
        <dbReference type="SAM" id="SignalP"/>
    </source>
</evidence>
<keyword evidence="11" id="KW-0408">Iron</keyword>
<dbReference type="GO" id="GO:0005506">
    <property type="term" value="F:iron ion binding"/>
    <property type="evidence" value="ECO:0007669"/>
    <property type="project" value="InterPro"/>
</dbReference>
<dbReference type="Gene3D" id="2.60.120.620">
    <property type="entry name" value="q2cbj1_9rhob like domain"/>
    <property type="match status" value="3"/>
</dbReference>
<comment type="similarity">
    <text evidence="4">Belongs to the P4HA family.</text>
</comment>
<dbReference type="FunFam" id="1.25.40.10:FF:000006">
    <property type="entry name" value="Prolyl 4-hydroxylase subunit alpha 2"/>
    <property type="match status" value="1"/>
</dbReference>
<dbReference type="OrthoDB" id="5850448at2759"/>
<reference evidence="16 17" key="2">
    <citation type="submission" date="2018-10" db="EMBL/GenBank/DDBJ databases">
        <authorList>
            <consortium name="Pathogen Informatics"/>
        </authorList>
    </citation>
    <scope>NUCLEOTIDE SEQUENCE [LARGE SCALE GENOMIC DNA]</scope>
</reference>
<evidence type="ECO:0000256" key="10">
    <source>
        <dbReference type="ARBA" id="ARBA00023002"/>
    </source>
</evidence>
<dbReference type="InterPro" id="IPR005123">
    <property type="entry name" value="Oxoglu/Fe-dep_dioxygenase_dom"/>
</dbReference>
<sequence>MLAVVCLLLGLIQLCHADIFTAIADMQNLLGAEKEVKTLISNYIEVEMDRLERLKKIAEEYAARNAEAMQFGPEYLTNPINAFKLVKRLTHDWYLVENAMTKNSADFFLKNITATRASKKAKYPQQEDLTGAAIGLVRLQATYKLDTKELASGIIKGRKIGKEMTSQDCFEIGRAAYDNGDYYHTVLWMQEAERRRASEKPPLTDLEDIIEYHAFALFKQDNIKRALELTKQLLKLDPNHPRAKGNIKWYKDMLSEEEVRARDMPPLKLYRPDDLPERDTYEALCRGEETAPIDHTVYCYYKMDKPYLRLAPIKVEILRFDPLVVLFKQIISDYEIELRRATVQNARTGDLEYASYRISKSAWIRGEEHPVIDRINKRIGLMTNLNQNTAEELQAQNYGIGGHYDPHFDFARAQNYGIGGHYEPHFDMSLRGENDPYRVGTGNRIATVLFYKEETNAFKTLGTGNRIATILIYMTDVELGGATVFIELGNAVFPSKYDALFWYNLRRSGEGDLRTRHAACPVLLGIKWVSNKWIHERGQEFARPCGLTEDVAENYVGDLNN</sequence>
<keyword evidence="14" id="KW-0732">Signal</keyword>
<dbReference type="GO" id="GO:0005788">
    <property type="term" value="C:endoplasmic reticulum lumen"/>
    <property type="evidence" value="ECO:0007669"/>
    <property type="project" value="UniProtKB-SubCell"/>
</dbReference>
<evidence type="ECO:0000256" key="4">
    <source>
        <dbReference type="ARBA" id="ARBA00006511"/>
    </source>
</evidence>
<feature type="domain" description="Fe2OG dioxygenase" evidence="15">
    <location>
        <begin position="407"/>
        <end position="536"/>
    </location>
</feature>
<evidence type="ECO:0000256" key="1">
    <source>
        <dbReference type="ARBA" id="ARBA00001961"/>
    </source>
</evidence>
<dbReference type="Pfam" id="PF08336">
    <property type="entry name" value="P4Ha_N"/>
    <property type="match status" value="1"/>
</dbReference>
<dbReference type="WBParaSite" id="EVEC_0000536801-mRNA-1">
    <property type="protein sequence ID" value="EVEC_0000536801-mRNA-1"/>
    <property type="gene ID" value="EVEC_0000536801"/>
</dbReference>
<dbReference type="InterPro" id="IPR013547">
    <property type="entry name" value="P4H_N"/>
</dbReference>
<accession>A0A0N4V582</accession>
<protein>
    <recommendedName>
        <fullName evidence="5">procollagen-proline 4-dioxygenase</fullName>
        <ecNumber evidence="5">1.14.11.2</ecNumber>
    </recommendedName>
</protein>
<evidence type="ECO:0000256" key="12">
    <source>
        <dbReference type="ARBA" id="ARBA00023180"/>
    </source>
</evidence>
<keyword evidence="17" id="KW-1185">Reference proteome</keyword>
<dbReference type="InterPro" id="IPR006620">
    <property type="entry name" value="Pro_4_hyd_alph"/>
</dbReference>
<evidence type="ECO:0000256" key="6">
    <source>
        <dbReference type="ARBA" id="ARBA00022723"/>
    </source>
</evidence>
<reference evidence="18" key="1">
    <citation type="submission" date="2017-02" db="UniProtKB">
        <authorList>
            <consortium name="WormBaseParasite"/>
        </authorList>
    </citation>
    <scope>IDENTIFICATION</scope>
</reference>
<dbReference type="PANTHER" id="PTHR10869:SF156">
    <property type="entry name" value="PROLYL 4-HYDROXYLASE SUBUNIT ALPHA-2"/>
    <property type="match status" value="1"/>
</dbReference>
<dbReference type="Gene3D" id="1.25.40.10">
    <property type="entry name" value="Tetratricopeptide repeat domain"/>
    <property type="match status" value="1"/>
</dbReference>
<dbReference type="Pfam" id="PF13640">
    <property type="entry name" value="2OG-FeII_Oxy_3"/>
    <property type="match status" value="1"/>
</dbReference>
<dbReference type="InterPro" id="IPR019734">
    <property type="entry name" value="TPR_rpt"/>
</dbReference>